<dbReference type="GO" id="GO:0005886">
    <property type="term" value="C:plasma membrane"/>
    <property type="evidence" value="ECO:0007669"/>
    <property type="project" value="TreeGrafter"/>
</dbReference>
<keyword evidence="4 6" id="KW-0274">FAD</keyword>
<keyword evidence="5 6" id="KW-0560">Oxidoreductase</keyword>
<keyword evidence="3 6" id="KW-0285">Flavoprotein</keyword>
<evidence type="ECO:0000313" key="11">
    <source>
        <dbReference type="Proteomes" id="UP000249123"/>
    </source>
</evidence>
<dbReference type="InterPro" id="IPR013786">
    <property type="entry name" value="AcylCoA_DH/ox_N"/>
</dbReference>
<dbReference type="eggNOG" id="COG1960">
    <property type="taxonomic scope" value="Bacteria"/>
</dbReference>
<dbReference type="Gene3D" id="1.20.140.10">
    <property type="entry name" value="Butyryl-CoA Dehydrogenase, subunit A, domain 3"/>
    <property type="match status" value="1"/>
</dbReference>
<evidence type="ECO:0000256" key="5">
    <source>
        <dbReference type="ARBA" id="ARBA00023002"/>
    </source>
</evidence>
<dbReference type="InterPro" id="IPR009075">
    <property type="entry name" value="AcylCo_DH/oxidase_C"/>
</dbReference>
<dbReference type="OrthoDB" id="5716984at2"/>
<evidence type="ECO:0000256" key="3">
    <source>
        <dbReference type="ARBA" id="ARBA00022630"/>
    </source>
</evidence>
<evidence type="ECO:0000256" key="4">
    <source>
        <dbReference type="ARBA" id="ARBA00022827"/>
    </source>
</evidence>
<evidence type="ECO:0000259" key="9">
    <source>
        <dbReference type="Pfam" id="PF02771"/>
    </source>
</evidence>
<feature type="domain" description="Acyl-CoA dehydrogenase/oxidase C-terminal" evidence="7">
    <location>
        <begin position="240"/>
        <end position="397"/>
    </location>
</feature>
<evidence type="ECO:0000256" key="6">
    <source>
        <dbReference type="RuleBase" id="RU362125"/>
    </source>
</evidence>
<comment type="caution">
    <text evidence="10">The sequence shown here is derived from an EMBL/GenBank/DDBJ whole genome shotgun (WGS) entry which is preliminary data.</text>
</comment>
<dbReference type="STRING" id="1280941.HY2_15240"/>
<keyword evidence="11" id="KW-1185">Reference proteome</keyword>
<evidence type="ECO:0000256" key="2">
    <source>
        <dbReference type="ARBA" id="ARBA00009347"/>
    </source>
</evidence>
<dbReference type="Proteomes" id="UP000249123">
    <property type="component" value="Unassembled WGS sequence"/>
</dbReference>
<dbReference type="AlphaFoldDB" id="A0A062U024"/>
<comment type="similarity">
    <text evidence="2 6">Belongs to the acyl-CoA dehydrogenase family.</text>
</comment>
<dbReference type="InterPro" id="IPR052161">
    <property type="entry name" value="Mycobact_Acyl-CoA_DH"/>
</dbReference>
<proteinExistence type="inferred from homology"/>
<dbReference type="InterPro" id="IPR006091">
    <property type="entry name" value="Acyl-CoA_Oxase/DH_mid-dom"/>
</dbReference>
<dbReference type="InterPro" id="IPR009100">
    <property type="entry name" value="AcylCoA_DH/oxidase_NM_dom_sf"/>
</dbReference>
<dbReference type="RefSeq" id="WP_034827888.1">
    <property type="nucleotide sequence ID" value="NZ_AWFA01000036.1"/>
</dbReference>
<dbReference type="EMBL" id="AWFB01000040">
    <property type="protein sequence ID" value="RAN31948.1"/>
    <property type="molecule type" value="Genomic_DNA"/>
</dbReference>
<dbReference type="Pfam" id="PF02770">
    <property type="entry name" value="Acyl-CoA_dh_M"/>
    <property type="match status" value="1"/>
</dbReference>
<dbReference type="InterPro" id="IPR046373">
    <property type="entry name" value="Acyl-CoA_Oxase/DH_mid-dom_sf"/>
</dbReference>
<dbReference type="Gene3D" id="1.10.540.10">
    <property type="entry name" value="Acyl-CoA dehydrogenase/oxidase, N-terminal domain"/>
    <property type="match status" value="1"/>
</dbReference>
<organism evidence="10 11">
    <name type="scientific">Hyphomonas pacifica</name>
    <dbReference type="NCBI Taxonomy" id="1280941"/>
    <lineage>
        <taxon>Bacteria</taxon>
        <taxon>Pseudomonadati</taxon>
        <taxon>Pseudomonadota</taxon>
        <taxon>Alphaproteobacteria</taxon>
        <taxon>Hyphomonadales</taxon>
        <taxon>Hyphomonadaceae</taxon>
        <taxon>Hyphomonas</taxon>
    </lineage>
</organism>
<feature type="domain" description="Acyl-CoA dehydrogenase/oxidase N-terminal" evidence="9">
    <location>
        <begin position="13"/>
        <end position="131"/>
    </location>
</feature>
<dbReference type="GO" id="GO:0016627">
    <property type="term" value="F:oxidoreductase activity, acting on the CH-CH group of donors"/>
    <property type="evidence" value="ECO:0007669"/>
    <property type="project" value="InterPro"/>
</dbReference>
<dbReference type="Pfam" id="PF00441">
    <property type="entry name" value="Acyl-CoA_dh_1"/>
    <property type="match status" value="1"/>
</dbReference>
<accession>A0A062U024</accession>
<evidence type="ECO:0000259" key="7">
    <source>
        <dbReference type="Pfam" id="PF00441"/>
    </source>
</evidence>
<gene>
    <name evidence="10" type="ORF">HY3_15950</name>
</gene>
<dbReference type="InterPro" id="IPR036250">
    <property type="entry name" value="AcylCo_DH-like_C"/>
</dbReference>
<comment type="cofactor">
    <cofactor evidence="1 6">
        <name>FAD</name>
        <dbReference type="ChEBI" id="CHEBI:57692"/>
    </cofactor>
</comment>
<dbReference type="PANTHER" id="PTHR43292">
    <property type="entry name" value="ACYL-COA DEHYDROGENASE"/>
    <property type="match status" value="1"/>
</dbReference>
<dbReference type="FunFam" id="2.40.110.10:FF:000011">
    <property type="entry name" value="Acyl-CoA dehydrogenase FadE34"/>
    <property type="match status" value="1"/>
</dbReference>
<evidence type="ECO:0000313" key="10">
    <source>
        <dbReference type="EMBL" id="RAN31948.1"/>
    </source>
</evidence>
<dbReference type="SUPFAM" id="SSF56645">
    <property type="entry name" value="Acyl-CoA dehydrogenase NM domain-like"/>
    <property type="match status" value="1"/>
</dbReference>
<evidence type="ECO:0000259" key="8">
    <source>
        <dbReference type="Pfam" id="PF02770"/>
    </source>
</evidence>
<dbReference type="Pfam" id="PF02771">
    <property type="entry name" value="Acyl-CoA_dh_N"/>
    <property type="match status" value="1"/>
</dbReference>
<dbReference type="InterPro" id="IPR037069">
    <property type="entry name" value="AcylCoA_DH/ox_N_sf"/>
</dbReference>
<protein>
    <submittedName>
        <fullName evidence="10">Acyl-CoA dehydrogenase</fullName>
    </submittedName>
</protein>
<reference evidence="10 11" key="1">
    <citation type="submission" date="2013-04" db="EMBL/GenBank/DDBJ databases">
        <title>Hyphomonas sp. T24B3 Genome Sequencing.</title>
        <authorList>
            <person name="Lai Q."/>
            <person name="Shao Z."/>
        </authorList>
    </citation>
    <scope>NUCLEOTIDE SEQUENCE [LARGE SCALE GENOMIC DNA]</scope>
    <source>
        <strain evidence="10 11">T24B3</strain>
    </source>
</reference>
<evidence type="ECO:0000256" key="1">
    <source>
        <dbReference type="ARBA" id="ARBA00001974"/>
    </source>
</evidence>
<feature type="domain" description="Acyl-CoA oxidase/dehydrogenase middle" evidence="8">
    <location>
        <begin position="135"/>
        <end position="228"/>
    </location>
</feature>
<dbReference type="PANTHER" id="PTHR43292:SF3">
    <property type="entry name" value="ACYL-COA DEHYDROGENASE FADE29"/>
    <property type="match status" value="1"/>
</dbReference>
<name>A0A062U024_9PROT</name>
<dbReference type="SUPFAM" id="SSF47203">
    <property type="entry name" value="Acyl-CoA dehydrogenase C-terminal domain-like"/>
    <property type="match status" value="1"/>
</dbReference>
<dbReference type="Gene3D" id="2.40.110.10">
    <property type="entry name" value="Butyryl-CoA Dehydrogenase, subunit A, domain 2"/>
    <property type="match status" value="1"/>
</dbReference>
<sequence>MPTQLESDVQTSEDAFRTEVRQFLATNFPDELKGTGNMMAGLDGPTDENPVQKKWREAVGGRGWGTPTWPKEYGGGGLTKGQARIIEHEFAKVGAYNPIGGMGVMMFGPTLLEYGDERQKLEHIPPICRGEIRWCQGYSEPNAGSDLANLQTFAVDKGDHYLINGQKTWTSGGQWADKCFAIVRTDRSDKHKGISFMLIDMDAPGVEVRPITMISGTSPFCETFFTDVKVPKENLVGKEGQGWTIGKRLLQHERTNISGGGRLAGMMGQSLGDIAKKYCETGGDGALVNKVLRDKIADLEIRWNSFLLTARRAVEESKAQGGVSEISSVLKKVGTKLAQDRSELLIEIRGFQGLGWEGDEFGNDELEDVRGWLFGKAATIYGGSTEVQNNIIAKRVLGMLDHQ</sequence>
<dbReference type="GO" id="GO:0050660">
    <property type="term" value="F:flavin adenine dinucleotide binding"/>
    <property type="evidence" value="ECO:0007669"/>
    <property type="project" value="InterPro"/>
</dbReference>